<dbReference type="InterPro" id="IPR013103">
    <property type="entry name" value="RVT_2"/>
</dbReference>
<keyword evidence="2" id="KW-0808">Transferase</keyword>
<organism evidence="2 3">
    <name type="scientific">Popillia japonica</name>
    <name type="common">Japanese beetle</name>
    <dbReference type="NCBI Taxonomy" id="7064"/>
    <lineage>
        <taxon>Eukaryota</taxon>
        <taxon>Metazoa</taxon>
        <taxon>Ecdysozoa</taxon>
        <taxon>Arthropoda</taxon>
        <taxon>Hexapoda</taxon>
        <taxon>Insecta</taxon>
        <taxon>Pterygota</taxon>
        <taxon>Neoptera</taxon>
        <taxon>Endopterygota</taxon>
        <taxon>Coleoptera</taxon>
        <taxon>Polyphaga</taxon>
        <taxon>Scarabaeiformia</taxon>
        <taxon>Scarabaeidae</taxon>
        <taxon>Rutelinae</taxon>
        <taxon>Popillia</taxon>
    </lineage>
</organism>
<dbReference type="Pfam" id="PF07727">
    <property type="entry name" value="RVT_2"/>
    <property type="match status" value="1"/>
</dbReference>
<reference evidence="2 3" key="1">
    <citation type="journal article" date="2024" name="BMC Genomics">
        <title>De novo assembly and annotation of Popillia japonica's genome with initial clues to its potential as an invasive pest.</title>
        <authorList>
            <person name="Cucini C."/>
            <person name="Boschi S."/>
            <person name="Funari R."/>
            <person name="Cardaioli E."/>
            <person name="Iannotti N."/>
            <person name="Marturano G."/>
            <person name="Paoli F."/>
            <person name="Bruttini M."/>
            <person name="Carapelli A."/>
            <person name="Frati F."/>
            <person name="Nardi F."/>
        </authorList>
    </citation>
    <scope>NUCLEOTIDE SEQUENCE [LARGE SCALE GENOMIC DNA]</scope>
    <source>
        <strain evidence="2">DMR45628</strain>
    </source>
</reference>
<accession>A0AAW1JN44</accession>
<evidence type="ECO:0000259" key="1">
    <source>
        <dbReference type="Pfam" id="PF07727"/>
    </source>
</evidence>
<name>A0AAW1JN44_POPJA</name>
<keyword evidence="2" id="KW-0695">RNA-directed DNA polymerase</keyword>
<proteinExistence type="predicted"/>
<comment type="caution">
    <text evidence="2">The sequence shown here is derived from an EMBL/GenBank/DDBJ whole genome shotgun (WGS) entry which is preliminary data.</text>
</comment>
<feature type="domain" description="Reverse transcriptase Ty1/copia-type" evidence="1">
    <location>
        <begin position="38"/>
        <end position="89"/>
    </location>
</feature>
<evidence type="ECO:0000313" key="3">
    <source>
        <dbReference type="Proteomes" id="UP001458880"/>
    </source>
</evidence>
<keyword evidence="2" id="KW-0548">Nucleotidyltransferase</keyword>
<dbReference type="EMBL" id="JASPKY010000349">
    <property type="protein sequence ID" value="KAK9704477.1"/>
    <property type="molecule type" value="Genomic_DNA"/>
</dbReference>
<sequence>MDAVTAFLQGELSEEIYMEQPDGFEDGSNRVCKLRKSEEIYMEKPDGFEDGSNRVCKLRKAIYGLKQSGRGWKKKLDSTLKSLGLSKSPWMEKEA</sequence>
<evidence type="ECO:0000313" key="2">
    <source>
        <dbReference type="EMBL" id="KAK9704477.1"/>
    </source>
</evidence>
<gene>
    <name evidence="2" type="ORF">QE152_g27840</name>
</gene>
<dbReference type="Proteomes" id="UP001458880">
    <property type="component" value="Unassembled WGS sequence"/>
</dbReference>
<dbReference type="AlphaFoldDB" id="A0AAW1JN44"/>
<dbReference type="GO" id="GO:0003964">
    <property type="term" value="F:RNA-directed DNA polymerase activity"/>
    <property type="evidence" value="ECO:0007669"/>
    <property type="project" value="UniProtKB-KW"/>
</dbReference>
<keyword evidence="3" id="KW-1185">Reference proteome</keyword>
<protein>
    <submittedName>
        <fullName evidence="2">Reverse transcriptase (RNA-dependent DNA polymerase)</fullName>
    </submittedName>
</protein>